<evidence type="ECO:0000256" key="1">
    <source>
        <dbReference type="ARBA" id="ARBA00007626"/>
    </source>
</evidence>
<name>A0A5N5HCS1_9ROSA</name>
<dbReference type="Pfam" id="PF13812">
    <property type="entry name" value="PPR_3"/>
    <property type="match status" value="1"/>
</dbReference>
<feature type="repeat" description="PPR" evidence="3">
    <location>
        <begin position="49"/>
        <end position="83"/>
    </location>
</feature>
<keyword evidence="5" id="KW-1185">Reference proteome</keyword>
<dbReference type="AlphaFoldDB" id="A0A5N5HCS1"/>
<feature type="repeat" description="PPR" evidence="3">
    <location>
        <begin position="95"/>
        <end position="129"/>
    </location>
</feature>
<dbReference type="EMBL" id="SMOL01000160">
    <property type="protein sequence ID" value="KAB2623942.1"/>
    <property type="molecule type" value="Genomic_DNA"/>
</dbReference>
<dbReference type="Proteomes" id="UP000327157">
    <property type="component" value="Chromosome 16"/>
</dbReference>
<dbReference type="PANTHER" id="PTHR47447:SF21">
    <property type="entry name" value="PENTACOTRIPEPTIDE-REPEAT REGION OF PRORP DOMAIN-CONTAINING PROTEIN"/>
    <property type="match status" value="1"/>
</dbReference>
<comment type="similarity">
    <text evidence="1">Belongs to the PPR family. P subfamily.</text>
</comment>
<evidence type="ECO:0000256" key="2">
    <source>
        <dbReference type="ARBA" id="ARBA00022737"/>
    </source>
</evidence>
<protein>
    <submittedName>
        <fullName evidence="4">Pentatricopeptide repeat-containing protein</fullName>
    </submittedName>
</protein>
<evidence type="ECO:0000313" key="5">
    <source>
        <dbReference type="Proteomes" id="UP000327157"/>
    </source>
</evidence>
<evidence type="ECO:0000313" key="4">
    <source>
        <dbReference type="EMBL" id="KAB2623942.1"/>
    </source>
</evidence>
<dbReference type="NCBIfam" id="TIGR00756">
    <property type="entry name" value="PPR"/>
    <property type="match status" value="3"/>
</dbReference>
<dbReference type="InterPro" id="IPR011990">
    <property type="entry name" value="TPR-like_helical_dom_sf"/>
</dbReference>
<reference evidence="4 5" key="1">
    <citation type="submission" date="2019-09" db="EMBL/GenBank/DDBJ databases">
        <authorList>
            <person name="Ou C."/>
        </authorList>
    </citation>
    <scope>NUCLEOTIDE SEQUENCE [LARGE SCALE GENOMIC DNA]</scope>
    <source>
        <strain evidence="4">S2</strain>
        <tissue evidence="4">Leaf</tissue>
    </source>
</reference>
<accession>A0A5N5HCS1</accession>
<dbReference type="PROSITE" id="PS51375">
    <property type="entry name" value="PPR"/>
    <property type="match status" value="3"/>
</dbReference>
<dbReference type="InterPro" id="IPR002885">
    <property type="entry name" value="PPR_rpt"/>
</dbReference>
<reference evidence="4 5" key="3">
    <citation type="submission" date="2019-11" db="EMBL/GenBank/DDBJ databases">
        <title>A de novo genome assembly of a pear dwarfing rootstock.</title>
        <authorList>
            <person name="Wang F."/>
            <person name="Wang J."/>
            <person name="Li S."/>
            <person name="Zhang Y."/>
            <person name="Fang M."/>
            <person name="Ma L."/>
            <person name="Zhao Y."/>
            <person name="Jiang S."/>
        </authorList>
    </citation>
    <scope>NUCLEOTIDE SEQUENCE [LARGE SCALE GENOMIC DNA]</scope>
    <source>
        <strain evidence="4">S2</strain>
        <tissue evidence="4">Leaf</tissue>
    </source>
</reference>
<dbReference type="PANTHER" id="PTHR47447">
    <property type="entry name" value="OS03G0856100 PROTEIN"/>
    <property type="match status" value="1"/>
</dbReference>
<keyword evidence="2" id="KW-0677">Repeat</keyword>
<feature type="repeat" description="PPR" evidence="3">
    <location>
        <begin position="130"/>
        <end position="164"/>
    </location>
</feature>
<evidence type="ECO:0000256" key="3">
    <source>
        <dbReference type="PROSITE-ProRule" id="PRU00708"/>
    </source>
</evidence>
<dbReference type="OrthoDB" id="185373at2759"/>
<proteinExistence type="inferred from homology"/>
<sequence length="190" mass="21725">MRKKAFSSIFSTFTYQYSFSLHTFFYKEGLTEKTLGVVKAMKGANIRVSDNICCAVVSGFSRKNRLLIAVKFFEDLVSMGCQPGQEMEEKGFGKCVVAYSSMVVMYGKTGRPRDAMRLMAKMKEKGCKPNLWIYNSLMDMHGRDKNLRQVSKIWTEMKRRKVAPDKGSWGCFGQGFGWNDGWDFFEDGPD</sequence>
<organism evidence="4 5">
    <name type="scientific">Pyrus ussuriensis x Pyrus communis</name>
    <dbReference type="NCBI Taxonomy" id="2448454"/>
    <lineage>
        <taxon>Eukaryota</taxon>
        <taxon>Viridiplantae</taxon>
        <taxon>Streptophyta</taxon>
        <taxon>Embryophyta</taxon>
        <taxon>Tracheophyta</taxon>
        <taxon>Spermatophyta</taxon>
        <taxon>Magnoliopsida</taxon>
        <taxon>eudicotyledons</taxon>
        <taxon>Gunneridae</taxon>
        <taxon>Pentapetalae</taxon>
        <taxon>rosids</taxon>
        <taxon>fabids</taxon>
        <taxon>Rosales</taxon>
        <taxon>Rosaceae</taxon>
        <taxon>Amygdaloideae</taxon>
        <taxon>Maleae</taxon>
        <taxon>Pyrus</taxon>
    </lineage>
</organism>
<dbReference type="Pfam" id="PF01535">
    <property type="entry name" value="PPR"/>
    <property type="match status" value="1"/>
</dbReference>
<comment type="caution">
    <text evidence="4">The sequence shown here is derived from an EMBL/GenBank/DDBJ whole genome shotgun (WGS) entry which is preliminary data.</text>
</comment>
<gene>
    <name evidence="4" type="ORF">D8674_015602</name>
</gene>
<reference evidence="5" key="2">
    <citation type="submission" date="2019-10" db="EMBL/GenBank/DDBJ databases">
        <title>A de novo genome assembly of a pear dwarfing rootstock.</title>
        <authorList>
            <person name="Wang F."/>
            <person name="Wang J."/>
            <person name="Li S."/>
            <person name="Zhang Y."/>
            <person name="Fang M."/>
            <person name="Ma L."/>
            <person name="Zhao Y."/>
            <person name="Jiang S."/>
        </authorList>
    </citation>
    <scope>NUCLEOTIDE SEQUENCE [LARGE SCALE GENOMIC DNA]</scope>
</reference>
<dbReference type="Gene3D" id="1.25.40.10">
    <property type="entry name" value="Tetratricopeptide repeat domain"/>
    <property type="match status" value="1"/>
</dbReference>